<dbReference type="GO" id="GO:0004312">
    <property type="term" value="F:fatty acid synthase activity"/>
    <property type="evidence" value="ECO:0007669"/>
    <property type="project" value="TreeGrafter"/>
</dbReference>
<dbReference type="Pfam" id="PF00550">
    <property type="entry name" value="PP-binding"/>
    <property type="match status" value="1"/>
</dbReference>
<dbReference type="GO" id="GO:0004315">
    <property type="term" value="F:3-oxoacyl-[acyl-carrier-protein] synthase activity"/>
    <property type="evidence" value="ECO:0007669"/>
    <property type="project" value="InterPro"/>
</dbReference>
<dbReference type="InterPro" id="IPR050091">
    <property type="entry name" value="PKS_NRPS_Biosynth_Enz"/>
</dbReference>
<dbReference type="PANTHER" id="PTHR43775">
    <property type="entry name" value="FATTY ACID SYNTHASE"/>
    <property type="match status" value="1"/>
</dbReference>
<dbReference type="GO" id="GO:0008168">
    <property type="term" value="F:methyltransferase activity"/>
    <property type="evidence" value="ECO:0007669"/>
    <property type="project" value="UniProtKB-KW"/>
</dbReference>
<dbReference type="Pfam" id="PF08242">
    <property type="entry name" value="Methyltransf_12"/>
    <property type="match status" value="1"/>
</dbReference>
<dbReference type="InterPro" id="IPR006162">
    <property type="entry name" value="Ppantetheine_attach_site"/>
</dbReference>
<dbReference type="CDD" id="cd02440">
    <property type="entry name" value="AdoMet_MTases"/>
    <property type="match status" value="1"/>
</dbReference>
<dbReference type="PANTHER" id="PTHR43775:SF48">
    <property type="entry name" value="HIGHLY REDUCING POLYKETIDE SYNTHASE SDGA"/>
    <property type="match status" value="1"/>
</dbReference>
<feature type="active site" description="Proton acceptor; for dehydratase activity" evidence="6">
    <location>
        <position position="936"/>
    </location>
</feature>
<dbReference type="Pfam" id="PF00109">
    <property type="entry name" value="ketoacyl-synt"/>
    <property type="match status" value="1"/>
</dbReference>
<dbReference type="SUPFAM" id="SSF53335">
    <property type="entry name" value="S-adenosyl-L-methionine-dependent methyltransferases"/>
    <property type="match status" value="1"/>
</dbReference>
<evidence type="ECO:0000256" key="1">
    <source>
        <dbReference type="ARBA" id="ARBA00022450"/>
    </source>
</evidence>
<dbReference type="SMART" id="SM00826">
    <property type="entry name" value="PKS_DH"/>
    <property type="match status" value="1"/>
</dbReference>
<dbReference type="InterPro" id="IPR009081">
    <property type="entry name" value="PP-bd_ACP"/>
</dbReference>
<dbReference type="GO" id="GO:0044550">
    <property type="term" value="P:secondary metabolite biosynthetic process"/>
    <property type="evidence" value="ECO:0007669"/>
    <property type="project" value="UniProtKB-ARBA"/>
</dbReference>
<feature type="domain" description="Ketosynthase family 3 (KS3)" evidence="8">
    <location>
        <begin position="4"/>
        <end position="437"/>
    </location>
</feature>
<dbReference type="PROSITE" id="PS52019">
    <property type="entry name" value="PKS_MFAS_DH"/>
    <property type="match status" value="1"/>
</dbReference>
<dbReference type="GO" id="GO:0031177">
    <property type="term" value="F:phosphopantetheine binding"/>
    <property type="evidence" value="ECO:0007669"/>
    <property type="project" value="InterPro"/>
</dbReference>
<keyword evidence="11" id="KW-1185">Reference proteome</keyword>
<dbReference type="CDD" id="cd00833">
    <property type="entry name" value="PKS"/>
    <property type="match status" value="1"/>
</dbReference>
<organism evidence="10 11">
    <name type="scientific">Aspergillus carbonarius (strain ITEM 5010)</name>
    <dbReference type="NCBI Taxonomy" id="602072"/>
    <lineage>
        <taxon>Eukaryota</taxon>
        <taxon>Fungi</taxon>
        <taxon>Dikarya</taxon>
        <taxon>Ascomycota</taxon>
        <taxon>Pezizomycotina</taxon>
        <taxon>Eurotiomycetes</taxon>
        <taxon>Eurotiomycetidae</taxon>
        <taxon>Eurotiales</taxon>
        <taxon>Aspergillaceae</taxon>
        <taxon>Aspergillus</taxon>
        <taxon>Aspergillus subgen. Circumdati</taxon>
    </lineage>
</organism>
<evidence type="ECO:0000256" key="5">
    <source>
        <dbReference type="ARBA" id="ARBA00023268"/>
    </source>
</evidence>
<feature type="domain" description="Carrier" evidence="7">
    <location>
        <begin position="2346"/>
        <end position="2421"/>
    </location>
</feature>
<dbReference type="InterPro" id="IPR057326">
    <property type="entry name" value="KR_dom"/>
</dbReference>
<keyword evidence="3" id="KW-0489">Methyltransferase</keyword>
<dbReference type="InterPro" id="IPR016036">
    <property type="entry name" value="Malonyl_transacylase_ACP-bd"/>
</dbReference>
<dbReference type="InterPro" id="IPR020841">
    <property type="entry name" value="PKS_Beta-ketoAc_synthase_dom"/>
</dbReference>
<evidence type="ECO:0000313" key="10">
    <source>
        <dbReference type="EMBL" id="OOF98050.1"/>
    </source>
</evidence>
<dbReference type="GO" id="GO:0006633">
    <property type="term" value="P:fatty acid biosynthetic process"/>
    <property type="evidence" value="ECO:0007669"/>
    <property type="project" value="InterPro"/>
</dbReference>
<dbReference type="PROSITE" id="PS50075">
    <property type="entry name" value="CARRIER"/>
    <property type="match status" value="1"/>
</dbReference>
<dbReference type="Gene3D" id="3.90.180.10">
    <property type="entry name" value="Medium-chain alcohol dehydrogenases, catalytic domain"/>
    <property type="match status" value="1"/>
</dbReference>
<dbReference type="Pfam" id="PF14765">
    <property type="entry name" value="PS-DH"/>
    <property type="match status" value="1"/>
</dbReference>
<dbReference type="PROSITE" id="PS00012">
    <property type="entry name" value="PHOSPHOPANTETHEINE"/>
    <property type="match status" value="1"/>
</dbReference>
<dbReference type="SUPFAM" id="SSF51735">
    <property type="entry name" value="NAD(P)-binding Rossmann-fold domains"/>
    <property type="match status" value="1"/>
</dbReference>
<dbReference type="SMART" id="SM00825">
    <property type="entry name" value="PKS_KS"/>
    <property type="match status" value="1"/>
</dbReference>
<dbReference type="VEuPathDB" id="FungiDB:ASPCADRAFT_505068"/>
<dbReference type="InterPro" id="IPR049900">
    <property type="entry name" value="PKS_mFAS_DH"/>
</dbReference>
<dbReference type="SUPFAM" id="SSF52151">
    <property type="entry name" value="FabD/lysophospholipase-like"/>
    <property type="match status" value="1"/>
</dbReference>
<evidence type="ECO:0000256" key="4">
    <source>
        <dbReference type="ARBA" id="ARBA00022679"/>
    </source>
</evidence>
<feature type="domain" description="PKS/mFAS DH" evidence="9">
    <location>
        <begin position="904"/>
        <end position="1201"/>
    </location>
</feature>
<dbReference type="InterPro" id="IPR032821">
    <property type="entry name" value="PKS_assoc"/>
</dbReference>
<dbReference type="SUPFAM" id="SSF55048">
    <property type="entry name" value="Probable ACP-binding domain of malonyl-CoA ACP transacylase"/>
    <property type="match status" value="1"/>
</dbReference>
<evidence type="ECO:0000259" key="7">
    <source>
        <dbReference type="PROSITE" id="PS50075"/>
    </source>
</evidence>
<feature type="region of interest" description="N-terminal hotdog fold" evidence="6">
    <location>
        <begin position="904"/>
        <end position="1034"/>
    </location>
</feature>
<evidence type="ECO:0000256" key="6">
    <source>
        <dbReference type="PROSITE-ProRule" id="PRU01363"/>
    </source>
</evidence>
<dbReference type="Pfam" id="PF16197">
    <property type="entry name" value="KAsynt_C_assoc"/>
    <property type="match status" value="1"/>
</dbReference>
<dbReference type="Proteomes" id="UP000188318">
    <property type="component" value="Unassembled WGS sequence"/>
</dbReference>
<keyword evidence="5" id="KW-0511">Multifunctional enzyme</keyword>
<dbReference type="Gene3D" id="3.40.50.150">
    <property type="entry name" value="Vaccinia Virus protein VP39"/>
    <property type="match status" value="1"/>
</dbReference>
<dbReference type="InterPro" id="IPR049552">
    <property type="entry name" value="PKS_DH_N"/>
</dbReference>
<evidence type="ECO:0000256" key="3">
    <source>
        <dbReference type="ARBA" id="ARBA00022603"/>
    </source>
</evidence>
<dbReference type="Gene3D" id="3.40.366.10">
    <property type="entry name" value="Malonyl-Coenzyme A Acyl Carrier Protein, domain 2"/>
    <property type="match status" value="2"/>
</dbReference>
<dbReference type="Pfam" id="PF02801">
    <property type="entry name" value="Ketoacyl-synt_C"/>
    <property type="match status" value="1"/>
</dbReference>
<evidence type="ECO:0000259" key="8">
    <source>
        <dbReference type="PROSITE" id="PS52004"/>
    </source>
</evidence>
<dbReference type="InterPro" id="IPR014043">
    <property type="entry name" value="Acyl_transferase_dom"/>
</dbReference>
<dbReference type="Pfam" id="PF00698">
    <property type="entry name" value="Acyl_transf_1"/>
    <property type="match status" value="1"/>
</dbReference>
<dbReference type="InterPro" id="IPR020807">
    <property type="entry name" value="PKS_DH"/>
</dbReference>
<dbReference type="InterPro" id="IPR016035">
    <property type="entry name" value="Acyl_Trfase/lysoPLipase"/>
</dbReference>
<dbReference type="SMART" id="SM00827">
    <property type="entry name" value="PKS_AT"/>
    <property type="match status" value="1"/>
</dbReference>
<feature type="active site" description="Proton donor; for dehydratase activity" evidence="6">
    <location>
        <position position="1108"/>
    </location>
</feature>
<dbReference type="InterPro" id="IPR016039">
    <property type="entry name" value="Thiolase-like"/>
</dbReference>
<dbReference type="InterPro" id="IPR018201">
    <property type="entry name" value="Ketoacyl_synth_AS"/>
</dbReference>
<dbReference type="SMART" id="SM00822">
    <property type="entry name" value="PKS_KR"/>
    <property type="match status" value="1"/>
</dbReference>
<dbReference type="InterPro" id="IPR029063">
    <property type="entry name" value="SAM-dependent_MTases_sf"/>
</dbReference>
<dbReference type="SMART" id="SM00823">
    <property type="entry name" value="PKS_PP"/>
    <property type="match status" value="1"/>
</dbReference>
<dbReference type="InterPro" id="IPR014031">
    <property type="entry name" value="Ketoacyl_synth_C"/>
</dbReference>
<keyword evidence="1" id="KW-0596">Phosphopantetheine</keyword>
<dbReference type="InterPro" id="IPR020806">
    <property type="entry name" value="PKS_PP-bd"/>
</dbReference>
<dbReference type="SUPFAM" id="SSF47336">
    <property type="entry name" value="ACP-like"/>
    <property type="match status" value="1"/>
</dbReference>
<dbReference type="InterPro" id="IPR001227">
    <property type="entry name" value="Ac_transferase_dom_sf"/>
</dbReference>
<dbReference type="InterPro" id="IPR049551">
    <property type="entry name" value="PKS_DH_C"/>
</dbReference>
<dbReference type="InterPro" id="IPR013217">
    <property type="entry name" value="Methyltransf_12"/>
</dbReference>
<reference evidence="11" key="1">
    <citation type="journal article" date="2017" name="Genome Biol.">
        <title>Comparative genomics reveals high biological diversity and specific adaptations in the industrially and medically important fungal genus Aspergillus.</title>
        <authorList>
            <person name="de Vries R.P."/>
            <person name="Riley R."/>
            <person name="Wiebenga A."/>
            <person name="Aguilar-Osorio G."/>
            <person name="Amillis S."/>
            <person name="Uchima C.A."/>
            <person name="Anderluh G."/>
            <person name="Asadollahi M."/>
            <person name="Askin M."/>
            <person name="Barry K."/>
            <person name="Battaglia E."/>
            <person name="Bayram O."/>
            <person name="Benocci T."/>
            <person name="Braus-Stromeyer S.A."/>
            <person name="Caldana C."/>
            <person name="Canovas D."/>
            <person name="Cerqueira G.C."/>
            <person name="Chen F."/>
            <person name="Chen W."/>
            <person name="Choi C."/>
            <person name="Clum A."/>
            <person name="Dos Santos R.A."/>
            <person name="Damasio A.R."/>
            <person name="Diallinas G."/>
            <person name="Emri T."/>
            <person name="Fekete E."/>
            <person name="Flipphi M."/>
            <person name="Freyberg S."/>
            <person name="Gallo A."/>
            <person name="Gournas C."/>
            <person name="Habgood R."/>
            <person name="Hainaut M."/>
            <person name="Harispe M.L."/>
            <person name="Henrissat B."/>
            <person name="Hilden K.S."/>
            <person name="Hope R."/>
            <person name="Hossain A."/>
            <person name="Karabika E."/>
            <person name="Karaffa L."/>
            <person name="Karanyi Z."/>
            <person name="Krasevec N."/>
            <person name="Kuo A."/>
            <person name="Kusch H."/>
            <person name="LaButti K."/>
            <person name="Lagendijk E.L."/>
            <person name="Lapidus A."/>
            <person name="Levasseur A."/>
            <person name="Lindquist E."/>
            <person name="Lipzen A."/>
            <person name="Logrieco A.F."/>
            <person name="MacCabe A."/>
            <person name="Maekelae M.R."/>
            <person name="Malavazi I."/>
            <person name="Melin P."/>
            <person name="Meyer V."/>
            <person name="Mielnichuk N."/>
            <person name="Miskei M."/>
            <person name="Molnar A.P."/>
            <person name="Mule G."/>
            <person name="Ngan C.Y."/>
            <person name="Orejas M."/>
            <person name="Orosz E."/>
            <person name="Ouedraogo J.P."/>
            <person name="Overkamp K.M."/>
            <person name="Park H.-S."/>
            <person name="Perrone G."/>
            <person name="Piumi F."/>
            <person name="Punt P.J."/>
            <person name="Ram A.F."/>
            <person name="Ramon A."/>
            <person name="Rauscher S."/>
            <person name="Record E."/>
            <person name="Riano-Pachon D.M."/>
            <person name="Robert V."/>
            <person name="Roehrig J."/>
            <person name="Ruller R."/>
            <person name="Salamov A."/>
            <person name="Salih N.S."/>
            <person name="Samson R.A."/>
            <person name="Sandor E."/>
            <person name="Sanguinetti M."/>
            <person name="Schuetze T."/>
            <person name="Sepcic K."/>
            <person name="Shelest E."/>
            <person name="Sherlock G."/>
            <person name="Sophianopoulou V."/>
            <person name="Squina F.M."/>
            <person name="Sun H."/>
            <person name="Susca A."/>
            <person name="Todd R.B."/>
            <person name="Tsang A."/>
            <person name="Unkles S.E."/>
            <person name="van de Wiele N."/>
            <person name="van Rossen-Uffink D."/>
            <person name="Oliveira J.V."/>
            <person name="Vesth T.C."/>
            <person name="Visser J."/>
            <person name="Yu J.-H."/>
            <person name="Zhou M."/>
            <person name="Andersen M.R."/>
            <person name="Archer D.B."/>
            <person name="Baker S.E."/>
            <person name="Benoit I."/>
            <person name="Brakhage A.A."/>
            <person name="Braus G.H."/>
            <person name="Fischer R."/>
            <person name="Frisvad J.C."/>
            <person name="Goldman G.H."/>
            <person name="Houbraken J."/>
            <person name="Oakley B."/>
            <person name="Pocsi I."/>
            <person name="Scazzocchio C."/>
            <person name="Seiboth B."/>
            <person name="vanKuyk P.A."/>
            <person name="Wortman J."/>
            <person name="Dyer P.S."/>
            <person name="Grigoriev I.V."/>
        </authorList>
    </citation>
    <scope>NUCLEOTIDE SEQUENCE [LARGE SCALE GENOMIC DNA]</scope>
    <source>
        <strain evidence="11">ITEM 5010</strain>
    </source>
</reference>
<evidence type="ECO:0000259" key="9">
    <source>
        <dbReference type="PROSITE" id="PS52019"/>
    </source>
</evidence>
<keyword evidence="2" id="KW-0597">Phosphoprotein</keyword>
<dbReference type="PROSITE" id="PS00606">
    <property type="entry name" value="KS3_1"/>
    <property type="match status" value="1"/>
</dbReference>
<dbReference type="EMBL" id="KV907496">
    <property type="protein sequence ID" value="OOF98050.1"/>
    <property type="molecule type" value="Genomic_DNA"/>
</dbReference>
<dbReference type="InterPro" id="IPR014030">
    <property type="entry name" value="Ketoacyl_synth_N"/>
</dbReference>
<dbReference type="GO" id="GO:0032259">
    <property type="term" value="P:methylation"/>
    <property type="evidence" value="ECO:0007669"/>
    <property type="project" value="UniProtKB-KW"/>
</dbReference>
<dbReference type="Pfam" id="PF21089">
    <property type="entry name" value="PKS_DH_N"/>
    <property type="match status" value="1"/>
</dbReference>
<evidence type="ECO:0000313" key="11">
    <source>
        <dbReference type="Proteomes" id="UP000188318"/>
    </source>
</evidence>
<dbReference type="Gene3D" id="3.40.47.10">
    <property type="match status" value="1"/>
</dbReference>
<dbReference type="Gene3D" id="3.10.129.110">
    <property type="entry name" value="Polyketide synthase dehydratase"/>
    <property type="match status" value="1"/>
</dbReference>
<proteinExistence type="predicted"/>
<dbReference type="SUPFAM" id="SSF53901">
    <property type="entry name" value="Thiolase-like"/>
    <property type="match status" value="1"/>
</dbReference>
<evidence type="ECO:0000256" key="2">
    <source>
        <dbReference type="ARBA" id="ARBA00022553"/>
    </source>
</evidence>
<dbReference type="FunFam" id="3.40.47.10:FF:000019">
    <property type="entry name" value="Polyketide synthase type I"/>
    <property type="match status" value="1"/>
</dbReference>
<protein>
    <submittedName>
        <fullName evidence="10">Uncharacterized protein</fullName>
    </submittedName>
</protein>
<dbReference type="OMA" id="RDYHSYT"/>
<dbReference type="PROSITE" id="PS52004">
    <property type="entry name" value="KS3_2"/>
    <property type="match status" value="1"/>
</dbReference>
<dbReference type="InterPro" id="IPR013968">
    <property type="entry name" value="PKS_KR"/>
</dbReference>
<dbReference type="InterPro" id="IPR036736">
    <property type="entry name" value="ACP-like_sf"/>
</dbReference>
<dbReference type="Gene3D" id="3.40.50.720">
    <property type="entry name" value="NAD(P)-binding Rossmann-like Domain"/>
    <property type="match status" value="1"/>
</dbReference>
<dbReference type="STRING" id="602072.A0A1R3RUB7"/>
<name>A0A1R3RUB7_ASPC5</name>
<dbReference type="InterPro" id="IPR036291">
    <property type="entry name" value="NAD(P)-bd_dom_sf"/>
</dbReference>
<accession>A0A1R3RUB7</accession>
<dbReference type="OrthoDB" id="329835at2759"/>
<keyword evidence="4" id="KW-0808">Transferase</keyword>
<sequence>MTRAEPIAIIGTGCRFPGSASTPSRLWELLQNPHNVASKPPSDRFNIDAFYQAGKPRPGMTNAPESYFLQEDVRTFDASLFKISPAEAASMDPQQRLLMEVVFESLERAGLQLQRLQGSQTGVYCGFMNYDYGQLLNADTSALHPFLLSGTAPAVLANRLSYFFDWRGPSFVLDTACSASLTALHLAAEALQNGDCSLAVAAGSSLILSPDPYIGESQMQMLSPTGRSRMWDEGADGYARGEGVAALVLKRLSDAVADGDPIECIIRSTGINCDGRTKALTMPNGEAQLELIRSTYARAGLDPLRPEDRCQYFEAHGTGTPAGDPQEASGIAGAFFDEDSPAEDILYAGSIKTVIGHTEATAGLAGVIKGSLAIQHGVIPPNLLFNQLSPLVAPHASHLRIPTQAIPWSKLPPGTPRRVSVNSFGFGGANAHVILESFTRPEQMQPDRERTTPAILPFVFSAASEASLTAVLKQYIDYLDERPTLELLDLAARLFPSDPHSVESLRETLEGEIEKRPGDTSSTITSRLDAEPKRILGVFTGQGAQWPQMGLDVISQCPQAAGWLKELQQSLDTLPAEYRPTFTLLDELSAPEASSRLNTAAVSLPLRTALQIIQIAAAYAAGRLTAGEAIRVAYLRGVAAQHAGSPGETGAMLAVGISLDQAQAICSEAPYAGRVCVAAVNSPSSVTLSGDSELISELEWLFESLDQSPRRLRVDTAYHSHHMVPCADPYIQAMKDCQIQGHQGFSTTKWYSSVFDERVMESLDIQYWSDNMLRPVNFAQALTVAMKDCPELDMIIEVGPHAALQGPTLQTLSSIKPDDADVPYIGLANRKSGDIEALSRAVGFCWAYLGAQVLDILPYVQLFSPSIEPKYLPDLPTYPFEHKQKYWGVPRLSTARINRRLPIHPLLGAITPETGEAEWRWRNYLRVQDLEWVDGHQVQSQVVFPATGYLVMALEAARIIANERLLQLVEVHDLTIDRAISVPDDAPGMETLFTFYRTGRSDDTISGTFTCQASFDGAFSCCASGRLEVAFGEPDAVLLPPRGPPTPGMRSVDSEHFYGELDKLGYGYNKFFRTLQDIQRRKDVAYGTIPAHNQDEDSRLLLHPATLDTGLQALIATIGYPGDGQLSGLYLPTKIARTTINPAFCRTSGNALHGPFGVQATLSGTDNVGMRGDVELFTLQGDGVVQIEGVQIAPLSRPMIDSFAEEVWGPLLPNATLSSTVGTPDFYSHRIHGDRLALLYLRDIQQQLTVEDRQHLDWHRGRYVAWMDWVLARVVAGEHPLYPAQWLEGDVASIISPEIREANEVNVTGLNVVGTNLLGWLRGQTSIMEELRRDDLLGRIYREGHELNTMTRNLAGLVEQLAFRFPRAKVLEVGAGTGSATRMVLSRIGRDYHSYTYTDISAAFFEEAQDTFAEHEDRFSYEVLDIGRDPTEQGFQEHTYDLVIASNVLHATSSLNKTMAHVRRLLKPGGRVAILELTDTEALTSSFIFGVFEGWWLGEGDGRKWGPLLSPDGWDEVLRNSGFGGLETISPPEESQVFGLSVFTAQAVDAHIQRLQQPLAAPATGQYPDLILLGGATAATDRLISAVRDLVAPFFGRITHVTTLEAFGAPSDASLPIVLSLTDMDQPCLQGLTEDRLHGLQALVGTASKLLWVAAGRPGQDPFVSMTKGLLRCQSYENSHALFQHLSIQDPNAVSSPAVMIATALMRLAHIEIGNDYTLASSTESPEREFLVEDDGILKIPRVRSSHAMNHRLLTSRGFPSPEPVDPQHARVQILPDDGKFALASCPLKHPSIETAHEPRVRIQVQYATLFGVCIEGTFLHVVLGQKEKTQAQVVALSAEHASVVSTPVSWCWDVPSWLAEQDEAPFLSEVSTAMVARHLVSKMPANSTLLVHEASGALQQSLAAIAPLKGVRVRFTTSTKDAHQRPATVKIPPRSSSRAISRLLPAGVSVFATFGPETDTRIQRSLPPTVAIYGVQTFFGTPSAPASGVIHVKDALVASCLLAEQRVGSRPAVATVQPEDIEAYSSSSHRSKIVDWVHSGPVLAYSPSGSSLVDLSAHKTYLLVGMTGDLGRSVCHWMITRGARSLVLTSRSPNIDPRWLEEMSALGARVVVMAMDVSDRSSVLKVHDRIRAELPPVGGVVNGAMVLRDSLFAEMSLEDVLHVLKPKVEGSLILDELYQHDDLDFFILMGSFAGIFGNFNQTAYAAATEFMTGLVHRRRLRGQVASIIHPGEIRGVGYVARMDSQLMDVLAQNVGRLVLSERDLLELFAEAVVAGRPDSSRTPVIIGGLAMTDPAVYPGVLWYSNPMLWSYIEYFQQSELLEANQEQVPIKVQLQSAGTLADVVDIIVTGFRIKLRRKLHLPMDSELPGITLLTELGVDSLVAVDLRVWFVKELGVDMPVLQLLGGSSIDALARSAAERLDPALLSTDA</sequence>
<feature type="region of interest" description="C-terminal hotdog fold" evidence="6">
    <location>
        <begin position="1049"/>
        <end position="1201"/>
    </location>
</feature>
<dbReference type="InterPro" id="IPR042104">
    <property type="entry name" value="PKS_dehydratase_sf"/>
</dbReference>
<gene>
    <name evidence="10" type="ORF">ASPCADRAFT_505068</name>
</gene>
<dbReference type="Pfam" id="PF08659">
    <property type="entry name" value="KR"/>
    <property type="match status" value="1"/>
</dbReference>